<name>A0A974H8S5_XENLA</name>
<accession>A0A974H8S5</accession>
<dbReference type="Proteomes" id="UP000694892">
    <property type="component" value="Chromosome 8L"/>
</dbReference>
<dbReference type="AlphaFoldDB" id="A0A974H8S5"/>
<protein>
    <submittedName>
        <fullName evidence="1">Uncharacterized protein</fullName>
    </submittedName>
</protein>
<reference evidence="2" key="1">
    <citation type="journal article" date="2016" name="Nature">
        <title>Genome evolution in the allotetraploid frog Xenopus laevis.</title>
        <authorList>
            <person name="Session A.M."/>
            <person name="Uno Y."/>
            <person name="Kwon T."/>
            <person name="Chapman J.A."/>
            <person name="Toyoda A."/>
            <person name="Takahashi S."/>
            <person name="Fukui A."/>
            <person name="Hikosaka A."/>
            <person name="Suzuki A."/>
            <person name="Kondo M."/>
            <person name="van Heeringen S.J."/>
            <person name="Quigley I."/>
            <person name="Heinz S."/>
            <person name="Ogino H."/>
            <person name="Ochi H."/>
            <person name="Hellsten U."/>
            <person name="Lyons J.B."/>
            <person name="Simakov O."/>
            <person name="Putnam N."/>
            <person name="Stites J."/>
            <person name="Kuroki Y."/>
            <person name="Tanaka T."/>
            <person name="Michiue T."/>
            <person name="Watanabe M."/>
            <person name="Bogdanovic O."/>
            <person name="Lister R."/>
            <person name="Georgiou G."/>
            <person name="Paranjpe S.S."/>
            <person name="van Kruijsbergen I."/>
            <person name="Shu S."/>
            <person name="Carlson J."/>
            <person name="Kinoshita T."/>
            <person name="Ohta Y."/>
            <person name="Mawaribuchi S."/>
            <person name="Jenkins J."/>
            <person name="Grimwood J."/>
            <person name="Schmutz J."/>
            <person name="Mitros T."/>
            <person name="Mozaffari S.V."/>
            <person name="Suzuki Y."/>
            <person name="Haramoto Y."/>
            <person name="Yamamoto T.S."/>
            <person name="Takagi C."/>
            <person name="Heald R."/>
            <person name="Miller K."/>
            <person name="Haudenschild C."/>
            <person name="Kitzman J."/>
            <person name="Nakayama T."/>
            <person name="Izutsu Y."/>
            <person name="Robert J."/>
            <person name="Fortriede J."/>
            <person name="Burns K."/>
            <person name="Lotay V."/>
            <person name="Karimi K."/>
            <person name="Yasuoka Y."/>
            <person name="Dichmann D.S."/>
            <person name="Flajnik M.F."/>
            <person name="Houston D.W."/>
            <person name="Shendure J."/>
            <person name="DuPasquier L."/>
            <person name="Vize P.D."/>
            <person name="Zorn A.M."/>
            <person name="Ito M."/>
            <person name="Marcotte E.M."/>
            <person name="Wallingford J.B."/>
            <person name="Ito Y."/>
            <person name="Asashima M."/>
            <person name="Ueno N."/>
            <person name="Matsuda Y."/>
            <person name="Veenstra G.J."/>
            <person name="Fujiyama A."/>
            <person name="Harland R.M."/>
            <person name="Taira M."/>
            <person name="Rokhsar D.S."/>
        </authorList>
    </citation>
    <scope>NUCLEOTIDE SEQUENCE [LARGE SCALE GENOMIC DNA]</scope>
    <source>
        <strain evidence="2">J</strain>
    </source>
</reference>
<proteinExistence type="predicted"/>
<evidence type="ECO:0000313" key="2">
    <source>
        <dbReference type="Proteomes" id="UP000694892"/>
    </source>
</evidence>
<organism evidence="1 2">
    <name type="scientific">Xenopus laevis</name>
    <name type="common">African clawed frog</name>
    <dbReference type="NCBI Taxonomy" id="8355"/>
    <lineage>
        <taxon>Eukaryota</taxon>
        <taxon>Metazoa</taxon>
        <taxon>Chordata</taxon>
        <taxon>Craniata</taxon>
        <taxon>Vertebrata</taxon>
        <taxon>Euteleostomi</taxon>
        <taxon>Amphibia</taxon>
        <taxon>Batrachia</taxon>
        <taxon>Anura</taxon>
        <taxon>Pipoidea</taxon>
        <taxon>Pipidae</taxon>
        <taxon>Xenopodinae</taxon>
        <taxon>Xenopus</taxon>
        <taxon>Xenopus</taxon>
    </lineage>
</organism>
<sequence length="68" mass="7281">MSPPCTWHRERSKWLGSRTKPTLPTGLNVIGRAGGGTGAVTWGLFGAGREFTIIDCAQPVHSRPPPVL</sequence>
<evidence type="ECO:0000313" key="1">
    <source>
        <dbReference type="EMBL" id="OCT69062.1"/>
    </source>
</evidence>
<dbReference type="EMBL" id="CM004480">
    <property type="protein sequence ID" value="OCT69062.1"/>
    <property type="molecule type" value="Genomic_DNA"/>
</dbReference>
<gene>
    <name evidence="1" type="ORF">XELAEV_18040370mg</name>
</gene>